<feature type="active site" description="Schiff-base intermediate with substrate" evidence="11">
    <location>
        <position position="139"/>
    </location>
</feature>
<dbReference type="PROSITE" id="PS00958">
    <property type="entry name" value="TRANSALDOLASE_2"/>
    <property type="match status" value="1"/>
</dbReference>
<dbReference type="EC" id="2.2.1.2" evidence="5 11"/>
<dbReference type="PROSITE" id="PS01054">
    <property type="entry name" value="TRANSALDOLASE_1"/>
    <property type="match status" value="1"/>
</dbReference>
<evidence type="ECO:0000256" key="12">
    <source>
        <dbReference type="RuleBase" id="RU000612"/>
    </source>
</evidence>
<dbReference type="CDD" id="cd05015">
    <property type="entry name" value="SIS_PGI_1"/>
    <property type="match status" value="1"/>
</dbReference>
<evidence type="ECO:0000256" key="9">
    <source>
        <dbReference type="ARBA" id="ARBA00023270"/>
    </source>
</evidence>
<name>H5SG43_9BACT</name>
<sequence>MSRLVELQKYGQSVWLDNIRRGLIASGELKRLIEEDGLRGVTSNPTIFEKAIAGSTDYDEAMRKLVDEGKSVNEIYEALVLEDIRMAADLFLPVFEATDGQDGFVSLEVSPKLAYDTEGTIAEARRLWRLLERQNVMIKVPATPEGLPAIEQLIGEGININVTLLFSIERYEQVAQAYIAGLEKRADRGDSLDRVASVASFFLSRIDTVVDRILEARLRDSKDAEQRARLEALLGKAAIASAKLAYQRFKEIFSSPRFLKLKRKGARVQRILWASTSTKNPHHRDVRYVEELIGPDTVNTMPPTTLDAFRDHGRPRASLEENVEEARKALEALAEVGIVLDQTARQLQDEGVKAFSDSFDQLMRCIASKREMIRGGLPERQILALGHYRSRVEATLDSLSQQQFIRRLWSKDASLWKQEPEHQKIIQNRLGWLTLPEWMVEHCEHITDFADEVRNAGFKYALLLGMGGSSLAPEVLRQTFGTRPGYLDLAVLDSTDPATILSLERSVDLAKTLFIISTKSGTTVETLSLYEYFYEKVRGVKGDRAAENFIAITDAETPLARHARDRGFLRVFLNPPDIGGRYSALSYFGLVPAALMGIDIETLLDRAERLIHACVSCVPVKDNPCLVLGSVLGELGKEGRDKITLILSPPIETFGYWVEQLIAESTGKEGKGLVPVEGEPLGAPSVYGDDRLFVYIRLDDAENADRDATVQMLEKAGHPIVRILLREPMDLGQEFFRWEMATAIASARLGVNAFDEPNVQESKDNTKRLLEEYRTKGELPSYPLLVREGNIGLYGDQDMRVKLSELGAPVAADKGSLAALLAGFLKQARPGDYLAVMAYLQRSTGHHGLLQSLRTRLRDGLRVATTLGYGPRFLHSTGQLHKGGANNGLFIQITADDSVDLPIPGQPYTFSVLKQAQALGDFLSLSKKGRRVIRFHLGHEVEAGLRTLLAAVEEALGRLGK</sequence>
<keyword evidence="6 11" id="KW-0963">Cytoplasm</keyword>
<dbReference type="CDD" id="cd00955">
    <property type="entry name" value="Transaldolase_like"/>
    <property type="match status" value="1"/>
</dbReference>
<accession>H5SG43</accession>
<dbReference type="InterPro" id="IPR046348">
    <property type="entry name" value="SIS_dom_sf"/>
</dbReference>
<comment type="catalytic activity">
    <reaction evidence="10 11">
        <text>D-sedoheptulose 7-phosphate + D-glyceraldehyde 3-phosphate = D-erythrose 4-phosphate + beta-D-fructose 6-phosphate</text>
        <dbReference type="Rhea" id="RHEA:17053"/>
        <dbReference type="ChEBI" id="CHEBI:16897"/>
        <dbReference type="ChEBI" id="CHEBI:57483"/>
        <dbReference type="ChEBI" id="CHEBI:57634"/>
        <dbReference type="ChEBI" id="CHEBI:59776"/>
        <dbReference type="EC" id="2.2.1.2"/>
    </reaction>
</comment>
<keyword evidence="8 11" id="KW-0570">Pentose shunt</keyword>
<reference evidence="13" key="2">
    <citation type="journal article" date="2012" name="PLoS ONE">
        <title>A Deeply Branching Thermophilic Bacterium with an Ancient Acetyl-CoA Pathway Dominates a Subsurface Ecosystem.</title>
        <authorList>
            <person name="Takami H."/>
            <person name="Noguchi H."/>
            <person name="Takaki Y."/>
            <person name="Uchiyama I."/>
            <person name="Toyoda A."/>
            <person name="Nishi S."/>
            <person name="Chee G.-J."/>
            <person name="Arai W."/>
            <person name="Nunoura T."/>
            <person name="Itoh T."/>
            <person name="Hattori M."/>
            <person name="Takai K."/>
        </authorList>
    </citation>
    <scope>NUCLEOTIDE SEQUENCE</scope>
</reference>
<evidence type="ECO:0000256" key="8">
    <source>
        <dbReference type="ARBA" id="ARBA00023126"/>
    </source>
</evidence>
<comment type="subcellular location">
    <subcellularLocation>
        <location evidence="2 11">Cytoplasm</location>
    </subcellularLocation>
</comment>
<dbReference type="GO" id="GO:0005737">
    <property type="term" value="C:cytoplasm"/>
    <property type="evidence" value="ECO:0007669"/>
    <property type="project" value="UniProtKB-SubCell"/>
</dbReference>
<comment type="similarity">
    <text evidence="4 11">Belongs to the transaldolase family. Type 2 subfamily.</text>
</comment>
<evidence type="ECO:0000313" key="13">
    <source>
        <dbReference type="EMBL" id="BAL55129.1"/>
    </source>
</evidence>
<dbReference type="Gene3D" id="3.20.20.70">
    <property type="entry name" value="Aldolase class I"/>
    <property type="match status" value="1"/>
</dbReference>
<dbReference type="GO" id="GO:0006094">
    <property type="term" value="P:gluconeogenesis"/>
    <property type="evidence" value="ECO:0007669"/>
    <property type="project" value="UniProtKB-KW"/>
</dbReference>
<evidence type="ECO:0000256" key="2">
    <source>
        <dbReference type="ARBA" id="ARBA00004496"/>
    </source>
</evidence>
<comment type="pathway">
    <text evidence="3 11">Carbohydrate degradation; pentose phosphate pathway; D-glyceraldehyde 3-phosphate and beta-D-fructose 6-phosphate from D-ribose 5-phosphate and D-xylulose 5-phosphate (non-oxidative stage): step 2/3.</text>
</comment>
<dbReference type="AlphaFoldDB" id="H5SG43"/>
<comment type="function">
    <text evidence="1 11">Transaldolase is important for the balance of metabolites in the pentose-phosphate pathway.</text>
</comment>
<dbReference type="EMBL" id="AP011710">
    <property type="protein sequence ID" value="BAL55129.1"/>
    <property type="molecule type" value="Genomic_DNA"/>
</dbReference>
<dbReference type="GO" id="GO:0097367">
    <property type="term" value="F:carbohydrate derivative binding"/>
    <property type="evidence" value="ECO:0007669"/>
    <property type="project" value="InterPro"/>
</dbReference>
<dbReference type="GO" id="GO:0006098">
    <property type="term" value="P:pentose-phosphate shunt"/>
    <property type="evidence" value="ECO:0007669"/>
    <property type="project" value="UniProtKB-UniRule"/>
</dbReference>
<dbReference type="SUPFAM" id="SSF53697">
    <property type="entry name" value="SIS domain"/>
    <property type="match status" value="1"/>
</dbReference>
<organism evidence="13">
    <name type="scientific">uncultured Acidobacteriota bacterium</name>
    <dbReference type="NCBI Taxonomy" id="171953"/>
    <lineage>
        <taxon>Bacteria</taxon>
        <taxon>Pseudomonadati</taxon>
        <taxon>Acidobacteriota</taxon>
        <taxon>environmental samples</taxon>
    </lineage>
</organism>
<dbReference type="PANTHER" id="PTHR10683:SF31">
    <property type="entry name" value="TRANSALDOLASE"/>
    <property type="match status" value="1"/>
</dbReference>
<dbReference type="InterPro" id="IPR013785">
    <property type="entry name" value="Aldolase_TIM"/>
</dbReference>
<keyword evidence="7 11" id="KW-0808">Transferase</keyword>
<evidence type="ECO:0000256" key="7">
    <source>
        <dbReference type="ARBA" id="ARBA00022679"/>
    </source>
</evidence>
<dbReference type="Pfam" id="PF00342">
    <property type="entry name" value="PGI"/>
    <property type="match status" value="1"/>
</dbReference>
<keyword evidence="12" id="KW-0324">Glycolysis</keyword>
<keyword evidence="12 13" id="KW-0413">Isomerase</keyword>
<dbReference type="NCBIfam" id="NF007080">
    <property type="entry name" value="PRK09533.1"/>
    <property type="match status" value="1"/>
</dbReference>
<evidence type="ECO:0000256" key="6">
    <source>
        <dbReference type="ARBA" id="ARBA00022490"/>
    </source>
</evidence>
<evidence type="ECO:0000256" key="11">
    <source>
        <dbReference type="HAMAP-Rule" id="MF_00493"/>
    </source>
</evidence>
<dbReference type="PROSITE" id="PS51463">
    <property type="entry name" value="P_GLUCOSE_ISOMERASE_3"/>
    <property type="match status" value="1"/>
</dbReference>
<evidence type="ECO:0000256" key="1">
    <source>
        <dbReference type="ARBA" id="ARBA00003518"/>
    </source>
</evidence>
<evidence type="ECO:0000256" key="5">
    <source>
        <dbReference type="ARBA" id="ARBA00013151"/>
    </source>
</evidence>
<dbReference type="HAMAP" id="MF_00493">
    <property type="entry name" value="Transaldolase_2"/>
    <property type="match status" value="1"/>
</dbReference>
<gene>
    <name evidence="11" type="primary">tal</name>
    <name evidence="13" type="ORF">HGMM_F23D12C08</name>
</gene>
<proteinExistence type="inferred from homology"/>
<evidence type="ECO:0000256" key="10">
    <source>
        <dbReference type="ARBA" id="ARBA00048810"/>
    </source>
</evidence>
<comment type="catalytic activity">
    <reaction evidence="12">
        <text>alpha-D-glucose 6-phosphate = beta-D-fructose 6-phosphate</text>
        <dbReference type="Rhea" id="RHEA:11816"/>
        <dbReference type="ChEBI" id="CHEBI:57634"/>
        <dbReference type="ChEBI" id="CHEBI:58225"/>
        <dbReference type="EC" id="5.3.1.9"/>
    </reaction>
</comment>
<dbReference type="PRINTS" id="PR00662">
    <property type="entry name" value="G6PISOMERASE"/>
</dbReference>
<evidence type="ECO:0000256" key="3">
    <source>
        <dbReference type="ARBA" id="ARBA00004857"/>
    </source>
</evidence>
<dbReference type="SUPFAM" id="SSF51569">
    <property type="entry name" value="Aldolase"/>
    <property type="match status" value="1"/>
</dbReference>
<comment type="pathway">
    <text evidence="12">Carbohydrate degradation; glycolysis; D-glyceraldehyde 3-phosphate and glycerone phosphate from D-glucose: step 2/4.</text>
</comment>
<dbReference type="PANTHER" id="PTHR10683">
    <property type="entry name" value="TRANSALDOLASE"/>
    <property type="match status" value="1"/>
</dbReference>
<dbReference type="NCBIfam" id="NF002881">
    <property type="entry name" value="PRK03343.1"/>
    <property type="match status" value="1"/>
</dbReference>
<dbReference type="Pfam" id="PF00923">
    <property type="entry name" value="TAL_FSA"/>
    <property type="match status" value="1"/>
</dbReference>
<dbReference type="InterPro" id="IPR018225">
    <property type="entry name" value="Transaldolase_AS"/>
</dbReference>
<evidence type="ECO:0000256" key="4">
    <source>
        <dbReference type="ARBA" id="ARBA00008426"/>
    </source>
</evidence>
<keyword evidence="9 11" id="KW-0704">Schiff base</keyword>
<dbReference type="Gene3D" id="3.40.50.10490">
    <property type="entry name" value="Glucose-6-phosphate isomerase like protein, domain 1"/>
    <property type="match status" value="3"/>
</dbReference>
<dbReference type="UniPathway" id="UPA00115">
    <property type="reaction ID" value="UER00414"/>
</dbReference>
<dbReference type="InterPro" id="IPR004732">
    <property type="entry name" value="Transaldolase_2"/>
</dbReference>
<reference evidence="13" key="1">
    <citation type="journal article" date="2005" name="Environ. Microbiol.">
        <title>Genetic and functional properties of uncultivated thermophilic crenarchaeotes from a subsurface gold mine as revealed by analysis of genome fragments.</title>
        <authorList>
            <person name="Nunoura T."/>
            <person name="Hirayama H."/>
            <person name="Takami H."/>
            <person name="Oida H."/>
            <person name="Nishi S."/>
            <person name="Shimamura S."/>
            <person name="Suzuki Y."/>
            <person name="Inagaki F."/>
            <person name="Takai K."/>
            <person name="Nealson K.H."/>
            <person name="Horikoshi K."/>
        </authorList>
    </citation>
    <scope>NUCLEOTIDE SEQUENCE</scope>
</reference>
<dbReference type="InterPro" id="IPR035476">
    <property type="entry name" value="SIS_PGI_1"/>
</dbReference>
<dbReference type="InterPro" id="IPR001672">
    <property type="entry name" value="G6P_Isomerase"/>
</dbReference>
<dbReference type="NCBIfam" id="TIGR00876">
    <property type="entry name" value="tal_mycobact"/>
    <property type="match status" value="1"/>
</dbReference>
<protein>
    <recommendedName>
        <fullName evidence="5 11">Transaldolase</fullName>
        <ecNumber evidence="5 11">2.2.1.2</ecNumber>
    </recommendedName>
</protein>
<dbReference type="GO" id="GO:0006096">
    <property type="term" value="P:glycolytic process"/>
    <property type="evidence" value="ECO:0007669"/>
    <property type="project" value="UniProtKB-UniPathway"/>
</dbReference>
<dbReference type="UniPathway" id="UPA00109">
    <property type="reaction ID" value="UER00181"/>
</dbReference>
<dbReference type="GO" id="GO:0004347">
    <property type="term" value="F:glucose-6-phosphate isomerase activity"/>
    <property type="evidence" value="ECO:0007669"/>
    <property type="project" value="UniProtKB-EC"/>
</dbReference>
<keyword evidence="12" id="KW-0312">Gluconeogenesis</keyword>
<comment type="similarity">
    <text evidence="12">Belongs to the GPI family.</text>
</comment>
<dbReference type="GO" id="GO:0004801">
    <property type="term" value="F:transaldolase activity"/>
    <property type="evidence" value="ECO:0007669"/>
    <property type="project" value="UniProtKB-UniRule"/>
</dbReference>
<dbReference type="InterPro" id="IPR001585">
    <property type="entry name" value="TAL/FSA"/>
</dbReference>